<evidence type="ECO:0000259" key="2">
    <source>
        <dbReference type="SMART" id="SM00829"/>
    </source>
</evidence>
<proteinExistence type="predicted"/>
<dbReference type="SMART" id="SM00829">
    <property type="entry name" value="PKS_ER"/>
    <property type="match status" value="1"/>
</dbReference>
<gene>
    <name evidence="3" type="ORF">SCF082_LOCUS36123</name>
</gene>
<accession>A0ABP0PEP1</accession>
<feature type="compositionally biased region" description="Basic residues" evidence="1">
    <location>
        <begin position="139"/>
        <end position="150"/>
    </location>
</feature>
<dbReference type="PROSITE" id="PS01162">
    <property type="entry name" value="QOR_ZETA_CRYSTAL"/>
    <property type="match status" value="1"/>
</dbReference>
<dbReference type="PANTHER" id="PTHR44013">
    <property type="entry name" value="ZINC-TYPE ALCOHOL DEHYDROGENASE-LIKE PROTEIN C16A3.02C"/>
    <property type="match status" value="1"/>
</dbReference>
<dbReference type="InterPro" id="IPR011032">
    <property type="entry name" value="GroES-like_sf"/>
</dbReference>
<evidence type="ECO:0000313" key="3">
    <source>
        <dbReference type="EMBL" id="CAK9074078.1"/>
    </source>
</evidence>
<comment type="caution">
    <text evidence="3">The sequence shown here is derived from an EMBL/GenBank/DDBJ whole genome shotgun (WGS) entry which is preliminary data.</text>
</comment>
<dbReference type="SUPFAM" id="SSF51735">
    <property type="entry name" value="NAD(P)-binding Rossmann-fold domains"/>
    <property type="match status" value="1"/>
</dbReference>
<dbReference type="InterPro" id="IPR052733">
    <property type="entry name" value="Chloroplast_QOR"/>
</dbReference>
<dbReference type="Pfam" id="PF13602">
    <property type="entry name" value="ADH_zinc_N_2"/>
    <property type="match status" value="1"/>
</dbReference>
<dbReference type="InterPro" id="IPR013154">
    <property type="entry name" value="ADH-like_N"/>
</dbReference>
<reference evidence="3 4" key="1">
    <citation type="submission" date="2024-02" db="EMBL/GenBank/DDBJ databases">
        <authorList>
            <person name="Chen Y."/>
            <person name="Shah S."/>
            <person name="Dougan E. K."/>
            <person name="Thang M."/>
            <person name="Chan C."/>
        </authorList>
    </citation>
    <scope>NUCLEOTIDE SEQUENCE [LARGE SCALE GENOMIC DNA]</scope>
</reference>
<feature type="non-terminal residue" evidence="3">
    <location>
        <position position="1"/>
    </location>
</feature>
<dbReference type="EMBL" id="CAXAMM010035335">
    <property type="protein sequence ID" value="CAK9074078.1"/>
    <property type="molecule type" value="Genomic_DNA"/>
</dbReference>
<protein>
    <submittedName>
        <fullName evidence="3">Chloroplastic (CeQORH)</fullName>
    </submittedName>
</protein>
<dbReference type="InterPro" id="IPR002364">
    <property type="entry name" value="Quin_OxRdtase/zeta-crystal_CS"/>
</dbReference>
<organism evidence="3 4">
    <name type="scientific">Durusdinium trenchii</name>
    <dbReference type="NCBI Taxonomy" id="1381693"/>
    <lineage>
        <taxon>Eukaryota</taxon>
        <taxon>Sar</taxon>
        <taxon>Alveolata</taxon>
        <taxon>Dinophyceae</taxon>
        <taxon>Suessiales</taxon>
        <taxon>Symbiodiniaceae</taxon>
        <taxon>Durusdinium</taxon>
    </lineage>
</organism>
<dbReference type="PANTHER" id="PTHR44013:SF1">
    <property type="entry name" value="ZINC-TYPE ALCOHOL DEHYDROGENASE-LIKE PROTEIN C16A3.02C"/>
    <property type="match status" value="1"/>
</dbReference>
<dbReference type="CDD" id="cd08267">
    <property type="entry name" value="MDR1"/>
    <property type="match status" value="1"/>
</dbReference>
<evidence type="ECO:0000256" key="1">
    <source>
        <dbReference type="SAM" id="MobiDB-lite"/>
    </source>
</evidence>
<feature type="domain" description="Enoyl reductase (ER)" evidence="2">
    <location>
        <begin position="9"/>
        <end position="378"/>
    </location>
</feature>
<dbReference type="SUPFAM" id="SSF50129">
    <property type="entry name" value="GroES-like"/>
    <property type="match status" value="1"/>
</dbReference>
<dbReference type="Proteomes" id="UP001642464">
    <property type="component" value="Unassembled WGS sequence"/>
</dbReference>
<feature type="region of interest" description="Disordered" evidence="1">
    <location>
        <begin position="137"/>
        <end position="159"/>
    </location>
</feature>
<dbReference type="Pfam" id="PF08240">
    <property type="entry name" value="ADH_N"/>
    <property type="match status" value="1"/>
</dbReference>
<sequence>SIKAWGSKGSGCELLEQPTPKPSAGSCVVRVSAVGLNPTDWKHVGNGMHYYTMTKATPEKPVILGSEGSGVVEQTSEGSSFQVGQKVWFMAFKTCSELVEVKDDCMGLAPEQMSMEESGSTPLALLTAYQSMTLGTRRAVQRRRRSKRRKDAGYSEPGSGANQRILVHAGAGGVGHFAIQLAKIYGFQEIVTTCSAANEEFVKSLGATSIVDYKKEDFVSKYANNKFDLVVDPVGGEPIGCCCAAQNPLAQYTPRSRQVTKTGGTVVGIITGTSLQGAPCGAIAAVCCSCLPALCGYKVMSACGLAPKFVGPFMLRANEAKVDLTRLRQWVDQKLLRTEIAEVYSFAEAPKALETLEEGGGHNTQKTKTKAFRGKVVVKVARLKVFGAVVRTLSGFFYDLDPDPDPTSGTHNKWENAWKHFEGLGKRCA</sequence>
<keyword evidence="4" id="KW-1185">Reference proteome</keyword>
<evidence type="ECO:0000313" key="4">
    <source>
        <dbReference type="Proteomes" id="UP001642464"/>
    </source>
</evidence>
<dbReference type="Gene3D" id="3.40.50.720">
    <property type="entry name" value="NAD(P)-binding Rossmann-like Domain"/>
    <property type="match status" value="1"/>
</dbReference>
<dbReference type="Gene3D" id="3.90.180.10">
    <property type="entry name" value="Medium-chain alcohol dehydrogenases, catalytic domain"/>
    <property type="match status" value="1"/>
</dbReference>
<feature type="region of interest" description="Disordered" evidence="1">
    <location>
        <begin position="1"/>
        <end position="22"/>
    </location>
</feature>
<dbReference type="InterPro" id="IPR036291">
    <property type="entry name" value="NAD(P)-bd_dom_sf"/>
</dbReference>
<name>A0ABP0PEP1_9DINO</name>
<dbReference type="InterPro" id="IPR020843">
    <property type="entry name" value="ER"/>
</dbReference>